<reference evidence="1" key="1">
    <citation type="journal article" date="2015" name="Nature">
        <title>Complex archaea that bridge the gap between prokaryotes and eukaryotes.</title>
        <authorList>
            <person name="Spang A."/>
            <person name="Saw J.H."/>
            <person name="Jorgensen S.L."/>
            <person name="Zaremba-Niedzwiedzka K."/>
            <person name="Martijn J."/>
            <person name="Lind A.E."/>
            <person name="van Eijk R."/>
            <person name="Schleper C."/>
            <person name="Guy L."/>
            <person name="Ettema T.J."/>
        </authorList>
    </citation>
    <scope>NUCLEOTIDE SEQUENCE</scope>
</reference>
<organism evidence="1">
    <name type="scientific">marine sediment metagenome</name>
    <dbReference type="NCBI Taxonomy" id="412755"/>
    <lineage>
        <taxon>unclassified sequences</taxon>
        <taxon>metagenomes</taxon>
        <taxon>ecological metagenomes</taxon>
    </lineage>
</organism>
<comment type="caution">
    <text evidence="1">The sequence shown here is derived from an EMBL/GenBank/DDBJ whole genome shotgun (WGS) entry which is preliminary data.</text>
</comment>
<accession>A0A0F9KEN3</accession>
<gene>
    <name evidence="1" type="ORF">LCGC14_1413380</name>
</gene>
<evidence type="ECO:0000313" key="1">
    <source>
        <dbReference type="EMBL" id="KKM73156.1"/>
    </source>
</evidence>
<name>A0A0F9KEN3_9ZZZZ</name>
<proteinExistence type="predicted"/>
<dbReference type="EMBL" id="LAZR01009348">
    <property type="protein sequence ID" value="KKM73156.1"/>
    <property type="molecule type" value="Genomic_DNA"/>
</dbReference>
<protein>
    <submittedName>
        <fullName evidence="1">Uncharacterized protein</fullName>
    </submittedName>
</protein>
<dbReference type="AlphaFoldDB" id="A0A0F9KEN3"/>
<sequence>MATSRKQDDDFIEDVISNSLLDDSILWIARNMSPEDVFDKDDLGEWAKNNGYKEEE</sequence>